<dbReference type="EnsemblPlants" id="OPUNC02G15340.1">
    <property type="protein sequence ID" value="OPUNC02G15340.1"/>
    <property type="gene ID" value="OPUNC02G15340"/>
</dbReference>
<evidence type="ECO:0000313" key="2">
    <source>
        <dbReference type="Proteomes" id="UP000026962"/>
    </source>
</evidence>
<reference evidence="1" key="1">
    <citation type="submission" date="2015-04" db="UniProtKB">
        <authorList>
            <consortium name="EnsemblPlants"/>
        </authorList>
    </citation>
    <scope>IDENTIFICATION</scope>
</reference>
<keyword evidence="2" id="KW-1185">Reference proteome</keyword>
<reference evidence="1" key="2">
    <citation type="submission" date="2018-05" db="EMBL/GenBank/DDBJ databases">
        <title>OpunRS2 (Oryza punctata Reference Sequence Version 2).</title>
        <authorList>
            <person name="Zhang J."/>
            <person name="Kudrna D."/>
            <person name="Lee S."/>
            <person name="Talag J."/>
            <person name="Welchert J."/>
            <person name="Wing R.A."/>
        </authorList>
    </citation>
    <scope>NUCLEOTIDE SEQUENCE [LARGE SCALE GENOMIC DNA]</scope>
</reference>
<proteinExistence type="predicted"/>
<accession>A0A0E0JZZ8</accession>
<evidence type="ECO:0000313" key="1">
    <source>
        <dbReference type="EnsemblPlants" id="OPUNC02G15340.1"/>
    </source>
</evidence>
<dbReference type="HOGENOM" id="CLU_2610204_0_0_1"/>
<dbReference type="Gramene" id="OPUNC02G15340.1">
    <property type="protein sequence ID" value="OPUNC02G15340.1"/>
    <property type="gene ID" value="OPUNC02G15340"/>
</dbReference>
<dbReference type="AlphaFoldDB" id="A0A0E0JZZ8"/>
<dbReference type="Proteomes" id="UP000026962">
    <property type="component" value="Chromosome 2"/>
</dbReference>
<organism evidence="1">
    <name type="scientific">Oryza punctata</name>
    <name type="common">Red rice</name>
    <dbReference type="NCBI Taxonomy" id="4537"/>
    <lineage>
        <taxon>Eukaryota</taxon>
        <taxon>Viridiplantae</taxon>
        <taxon>Streptophyta</taxon>
        <taxon>Embryophyta</taxon>
        <taxon>Tracheophyta</taxon>
        <taxon>Spermatophyta</taxon>
        <taxon>Magnoliopsida</taxon>
        <taxon>Liliopsida</taxon>
        <taxon>Poales</taxon>
        <taxon>Poaceae</taxon>
        <taxon>BOP clade</taxon>
        <taxon>Oryzoideae</taxon>
        <taxon>Oryzeae</taxon>
        <taxon>Oryzinae</taxon>
        <taxon>Oryza</taxon>
    </lineage>
</organism>
<dbReference type="OMA" id="IITVCRD"/>
<sequence>MEDEGKDTRSDLILIGNFMAATGFVNRLWDAGRIITVCRDSNMDDAARKATAAGVLRRLEELLNGTAKAVTSGRFKLIY</sequence>
<protein>
    <submittedName>
        <fullName evidence="1">Uncharacterized protein</fullName>
    </submittedName>
</protein>
<name>A0A0E0JZZ8_ORYPU</name>